<protein>
    <recommendedName>
        <fullName evidence="5">Aromatic ring-opening dioxygenase LigA</fullName>
    </recommendedName>
</protein>
<organism evidence="3 4">
    <name type="scientific">Cellulomonas marina</name>
    <dbReference type="NCBI Taxonomy" id="988821"/>
    <lineage>
        <taxon>Bacteria</taxon>
        <taxon>Bacillati</taxon>
        <taxon>Actinomycetota</taxon>
        <taxon>Actinomycetes</taxon>
        <taxon>Micrococcales</taxon>
        <taxon>Cellulomonadaceae</taxon>
        <taxon>Cellulomonas</taxon>
    </lineage>
</organism>
<dbReference type="Proteomes" id="UP000199012">
    <property type="component" value="Unassembled WGS sequence"/>
</dbReference>
<keyword evidence="2" id="KW-1133">Transmembrane helix</keyword>
<keyword evidence="4" id="KW-1185">Reference proteome</keyword>
<keyword evidence="2" id="KW-0812">Transmembrane</keyword>
<dbReference type="AlphaFoldDB" id="A0A1I0ZBR0"/>
<sequence>MTPTAAAPTAAPRTSTTSSTTSTAGLAAVPRRRGTARVVAVIAVVAGALLVLAGVLTWAGVASTLAAEDVTVSADAATLAGRPVTTPWTAWVEADVIAGHALDATGGRTYAELDREDPLRAVAMDASFLRASLFTSVVAFGVAALVAGVGVLVAMLGAALLVVERRLPPLPARVRVPKVDPEFVLVHA</sequence>
<feature type="transmembrane region" description="Helical" evidence="2">
    <location>
        <begin position="137"/>
        <end position="163"/>
    </location>
</feature>
<evidence type="ECO:0008006" key="5">
    <source>
        <dbReference type="Google" id="ProtNLM"/>
    </source>
</evidence>
<feature type="region of interest" description="Disordered" evidence="1">
    <location>
        <begin position="1"/>
        <end position="26"/>
    </location>
</feature>
<proteinExistence type="predicted"/>
<accession>A0A1I0ZBR0</accession>
<dbReference type="EMBL" id="FOKA01000010">
    <property type="protein sequence ID" value="SFB21663.1"/>
    <property type="molecule type" value="Genomic_DNA"/>
</dbReference>
<reference evidence="4" key="1">
    <citation type="submission" date="2016-10" db="EMBL/GenBank/DDBJ databases">
        <authorList>
            <person name="Varghese N."/>
            <person name="Submissions S."/>
        </authorList>
    </citation>
    <scope>NUCLEOTIDE SEQUENCE [LARGE SCALE GENOMIC DNA]</scope>
    <source>
        <strain evidence="4">CGMCC 4.6945</strain>
    </source>
</reference>
<keyword evidence="2" id="KW-0472">Membrane</keyword>
<evidence type="ECO:0000256" key="2">
    <source>
        <dbReference type="SAM" id="Phobius"/>
    </source>
</evidence>
<dbReference type="STRING" id="988821.SAMN05421867_11025"/>
<evidence type="ECO:0000313" key="3">
    <source>
        <dbReference type="EMBL" id="SFB21663.1"/>
    </source>
</evidence>
<evidence type="ECO:0000313" key="4">
    <source>
        <dbReference type="Proteomes" id="UP000199012"/>
    </source>
</evidence>
<dbReference type="RefSeq" id="WP_239078821.1">
    <property type="nucleotide sequence ID" value="NZ_BONM01000011.1"/>
</dbReference>
<evidence type="ECO:0000256" key="1">
    <source>
        <dbReference type="SAM" id="MobiDB-lite"/>
    </source>
</evidence>
<feature type="transmembrane region" description="Helical" evidence="2">
    <location>
        <begin position="38"/>
        <end position="61"/>
    </location>
</feature>
<name>A0A1I0ZBR0_9CELL</name>
<gene>
    <name evidence="3" type="ORF">SAMN05421867_11025</name>
</gene>